<sequence length="505" mass="56928">MLSTDPPENGTGTPAFQVANASSLRRSRSCEDTTNEAQELFGRAIGLCYGSFSCSHSRIRGRLYVSSRALLFYSSLLGFETRISLDFHDVLEIELFRTTSISVRTFEGETYVFKSFEDRNAALQLLETHAQLTSLSTLDNNSIASSVTNVPILGKPRHRSASSFSSTNYEDTLHYHHDPLTRSPCTGNRKRSVSDSIVEGQDVMACLDPVPLSHSVSSPKPLDPAAGSCKASHEETTETETWQNAQSKAPFHEIAVTSLNLPCSLNVFVETFLADHAEHSLTRYQSEYIRDRDVKATVWEVSEESSFLTRNITFTHPIKAVAMGLGPSEARTKRHQRLWRFEEGILLENTTHIDGIPHADTFCICDRWVIARSTSTSVQLSSSFEIQFTKRSLFRSLIEKSVKRETLEWWTGYTKMIQDVLSQGPLEPLIPSDALLWKESSLILERLDRQYARTIRLFLFVIFLLICVLLLLVALMTVFANEIKLLRAALEHREIISPNLLVTEL</sequence>
<comment type="caution">
    <text evidence="8">The sequence shown here is derived from an EMBL/GenBank/DDBJ whole genome shotgun (WGS) entry which is preliminary data.</text>
</comment>
<keyword evidence="2 6" id="KW-0812">Transmembrane</keyword>
<feature type="region of interest" description="Disordered" evidence="5">
    <location>
        <begin position="216"/>
        <end position="245"/>
    </location>
</feature>
<feature type="domain" description="VASt" evidence="7">
    <location>
        <begin position="252"/>
        <end position="422"/>
    </location>
</feature>
<keyword evidence="4 6" id="KW-0472">Membrane</keyword>
<evidence type="ECO:0000256" key="4">
    <source>
        <dbReference type="ARBA" id="ARBA00023136"/>
    </source>
</evidence>
<evidence type="ECO:0000256" key="5">
    <source>
        <dbReference type="SAM" id="MobiDB-lite"/>
    </source>
</evidence>
<feature type="transmembrane region" description="Helical" evidence="6">
    <location>
        <begin position="457"/>
        <end position="480"/>
    </location>
</feature>
<comment type="subcellular location">
    <subcellularLocation>
        <location evidence="1">Membrane</location>
        <topology evidence="1">Single-pass membrane protein</topology>
    </subcellularLocation>
</comment>
<evidence type="ECO:0000313" key="8">
    <source>
        <dbReference type="EMBL" id="GAX22549.1"/>
    </source>
</evidence>
<dbReference type="Pfam" id="PF16016">
    <property type="entry name" value="VASt"/>
    <property type="match status" value="1"/>
</dbReference>
<keyword evidence="9" id="KW-1185">Reference proteome</keyword>
<dbReference type="GO" id="GO:0016020">
    <property type="term" value="C:membrane"/>
    <property type="evidence" value="ECO:0007669"/>
    <property type="project" value="UniProtKB-SubCell"/>
</dbReference>
<dbReference type="InterPro" id="IPR031968">
    <property type="entry name" value="VASt"/>
</dbReference>
<evidence type="ECO:0000256" key="6">
    <source>
        <dbReference type="SAM" id="Phobius"/>
    </source>
</evidence>
<dbReference type="Pfam" id="PF02893">
    <property type="entry name" value="GRAM"/>
    <property type="match status" value="1"/>
</dbReference>
<dbReference type="InterPro" id="IPR011993">
    <property type="entry name" value="PH-like_dom_sf"/>
</dbReference>
<proteinExistence type="predicted"/>
<dbReference type="PANTHER" id="PTHR47666:SF1">
    <property type="entry name" value="PROTEIN VASCULAR ASSOCIATED DEATH 1, CHLOROPLASTIC"/>
    <property type="match status" value="1"/>
</dbReference>
<organism evidence="8 9">
    <name type="scientific">Fistulifera solaris</name>
    <name type="common">Oleaginous diatom</name>
    <dbReference type="NCBI Taxonomy" id="1519565"/>
    <lineage>
        <taxon>Eukaryota</taxon>
        <taxon>Sar</taxon>
        <taxon>Stramenopiles</taxon>
        <taxon>Ochrophyta</taxon>
        <taxon>Bacillariophyta</taxon>
        <taxon>Bacillariophyceae</taxon>
        <taxon>Bacillariophycidae</taxon>
        <taxon>Naviculales</taxon>
        <taxon>Naviculaceae</taxon>
        <taxon>Fistulifera</taxon>
    </lineage>
</organism>
<dbReference type="AlphaFoldDB" id="A0A1Z5K8G8"/>
<dbReference type="OrthoDB" id="2162691at2759"/>
<gene>
    <name evidence="8" type="ORF">FisN_14Hh173</name>
</gene>
<name>A0A1Z5K8G8_FISSO</name>
<evidence type="ECO:0000313" key="9">
    <source>
        <dbReference type="Proteomes" id="UP000198406"/>
    </source>
</evidence>
<dbReference type="PANTHER" id="PTHR47666">
    <property type="entry name" value="PROTEIN VASCULAR ASSOCIATED DEATH 1, CHLOROPLASTIC"/>
    <property type="match status" value="1"/>
</dbReference>
<reference evidence="8 9" key="1">
    <citation type="journal article" date="2015" name="Plant Cell">
        <title>Oil accumulation by the oleaginous diatom Fistulifera solaris as revealed by the genome and transcriptome.</title>
        <authorList>
            <person name="Tanaka T."/>
            <person name="Maeda Y."/>
            <person name="Veluchamy A."/>
            <person name="Tanaka M."/>
            <person name="Abida H."/>
            <person name="Marechal E."/>
            <person name="Bowler C."/>
            <person name="Muto M."/>
            <person name="Sunaga Y."/>
            <person name="Tanaka M."/>
            <person name="Yoshino T."/>
            <person name="Taniguchi T."/>
            <person name="Fukuda Y."/>
            <person name="Nemoto M."/>
            <person name="Matsumoto M."/>
            <person name="Wong P.S."/>
            <person name="Aburatani S."/>
            <person name="Fujibuchi W."/>
        </authorList>
    </citation>
    <scope>NUCLEOTIDE SEQUENCE [LARGE SCALE GENOMIC DNA]</scope>
    <source>
        <strain evidence="8 9">JPCC DA0580</strain>
    </source>
</reference>
<evidence type="ECO:0000256" key="3">
    <source>
        <dbReference type="ARBA" id="ARBA00022989"/>
    </source>
</evidence>
<evidence type="ECO:0000259" key="7">
    <source>
        <dbReference type="PROSITE" id="PS51778"/>
    </source>
</evidence>
<dbReference type="Proteomes" id="UP000198406">
    <property type="component" value="Unassembled WGS sequence"/>
</dbReference>
<evidence type="ECO:0000256" key="2">
    <source>
        <dbReference type="ARBA" id="ARBA00022692"/>
    </source>
</evidence>
<dbReference type="InterPro" id="IPR004182">
    <property type="entry name" value="GRAM"/>
</dbReference>
<protein>
    <recommendedName>
        <fullName evidence="7">VASt domain-containing protein</fullName>
    </recommendedName>
</protein>
<dbReference type="PROSITE" id="PS51778">
    <property type="entry name" value="VAST"/>
    <property type="match status" value="1"/>
</dbReference>
<dbReference type="Gene3D" id="2.30.29.30">
    <property type="entry name" value="Pleckstrin-homology domain (PH domain)/Phosphotyrosine-binding domain (PTB)"/>
    <property type="match status" value="1"/>
</dbReference>
<dbReference type="EMBL" id="BDSP01000184">
    <property type="protein sequence ID" value="GAX22549.1"/>
    <property type="molecule type" value="Genomic_DNA"/>
</dbReference>
<accession>A0A1Z5K8G8</accession>
<evidence type="ECO:0000256" key="1">
    <source>
        <dbReference type="ARBA" id="ARBA00004167"/>
    </source>
</evidence>
<dbReference type="InParanoid" id="A0A1Z5K8G8"/>
<keyword evidence="3 6" id="KW-1133">Transmembrane helix</keyword>